<proteinExistence type="predicted"/>
<keyword evidence="2" id="KW-1185">Reference proteome</keyword>
<accession>A0A1Y2A7Z7</accession>
<dbReference type="Proteomes" id="UP000193144">
    <property type="component" value="Unassembled WGS sequence"/>
</dbReference>
<organism evidence="1 2">
    <name type="scientific">Clohesyomyces aquaticus</name>
    <dbReference type="NCBI Taxonomy" id="1231657"/>
    <lineage>
        <taxon>Eukaryota</taxon>
        <taxon>Fungi</taxon>
        <taxon>Dikarya</taxon>
        <taxon>Ascomycota</taxon>
        <taxon>Pezizomycotina</taxon>
        <taxon>Dothideomycetes</taxon>
        <taxon>Pleosporomycetidae</taxon>
        <taxon>Pleosporales</taxon>
        <taxon>Lindgomycetaceae</taxon>
        <taxon>Clohesyomyces</taxon>
    </lineage>
</organism>
<dbReference type="EMBL" id="MCFA01000008">
    <property type="protein sequence ID" value="ORY18165.1"/>
    <property type="molecule type" value="Genomic_DNA"/>
</dbReference>
<gene>
    <name evidence="1" type="ORF">BCR34DRAFT_583096</name>
</gene>
<evidence type="ECO:0000313" key="2">
    <source>
        <dbReference type="Proteomes" id="UP000193144"/>
    </source>
</evidence>
<evidence type="ECO:0000313" key="1">
    <source>
        <dbReference type="EMBL" id="ORY18165.1"/>
    </source>
</evidence>
<name>A0A1Y2A7Z7_9PLEO</name>
<dbReference type="AlphaFoldDB" id="A0A1Y2A7Z7"/>
<comment type="caution">
    <text evidence="1">The sequence shown here is derived from an EMBL/GenBank/DDBJ whole genome shotgun (WGS) entry which is preliminary data.</text>
</comment>
<reference evidence="1 2" key="1">
    <citation type="submission" date="2016-07" db="EMBL/GenBank/DDBJ databases">
        <title>Pervasive Adenine N6-methylation of Active Genes in Fungi.</title>
        <authorList>
            <consortium name="DOE Joint Genome Institute"/>
            <person name="Mondo S.J."/>
            <person name="Dannebaum R.O."/>
            <person name="Kuo R.C."/>
            <person name="Labutti K."/>
            <person name="Haridas S."/>
            <person name="Kuo A."/>
            <person name="Salamov A."/>
            <person name="Ahrendt S.R."/>
            <person name="Lipzen A."/>
            <person name="Sullivan W."/>
            <person name="Andreopoulos W.B."/>
            <person name="Clum A."/>
            <person name="Lindquist E."/>
            <person name="Daum C."/>
            <person name="Ramamoorthy G.K."/>
            <person name="Gryganskyi A."/>
            <person name="Culley D."/>
            <person name="Magnuson J.K."/>
            <person name="James T.Y."/>
            <person name="O'Malley M.A."/>
            <person name="Stajich J.E."/>
            <person name="Spatafora J.W."/>
            <person name="Visel A."/>
            <person name="Grigoriev I.V."/>
        </authorList>
    </citation>
    <scope>NUCLEOTIDE SEQUENCE [LARGE SCALE GENOMIC DNA]</scope>
    <source>
        <strain evidence="1 2">CBS 115471</strain>
    </source>
</reference>
<sequence length="128" mass="14013">MLVFITAAKALVIVTRSSPDPLEWKRLAKSTSNPLEWKRQEITTTTSAALSATESVDVGGSHYCVWDSVQSKVIYVPWPTGATTTKEGEAENLVRGDIKRDEGTSCVWHPTTKMNTCFPRPTATATAQ</sequence>
<protein>
    <submittedName>
        <fullName evidence="1">Uncharacterized protein</fullName>
    </submittedName>
</protein>